<reference evidence="2 3" key="1">
    <citation type="submission" date="2019-03" db="EMBL/GenBank/DDBJ databases">
        <title>Single cell metagenomics reveals metabolic interactions within the superorganism composed of flagellate Streblomastix strix and complex community of Bacteroidetes bacteria on its surface.</title>
        <authorList>
            <person name="Treitli S.C."/>
            <person name="Kolisko M."/>
            <person name="Husnik F."/>
            <person name="Keeling P."/>
            <person name="Hampl V."/>
        </authorList>
    </citation>
    <scope>NUCLEOTIDE SEQUENCE [LARGE SCALE GENOMIC DNA]</scope>
    <source>
        <strain evidence="2">ST1C</strain>
    </source>
</reference>
<dbReference type="Pfam" id="PF00078">
    <property type="entry name" value="RVT_1"/>
    <property type="match status" value="1"/>
</dbReference>
<feature type="domain" description="Reverse transcriptase" evidence="1">
    <location>
        <begin position="1"/>
        <end position="162"/>
    </location>
</feature>
<dbReference type="InterPro" id="IPR043502">
    <property type="entry name" value="DNA/RNA_pol_sf"/>
</dbReference>
<dbReference type="SUPFAM" id="SSF56672">
    <property type="entry name" value="DNA/RNA polymerases"/>
    <property type="match status" value="1"/>
</dbReference>
<dbReference type="PANTHER" id="PTHR33050">
    <property type="entry name" value="REVERSE TRANSCRIPTASE DOMAIN-CONTAINING PROTEIN"/>
    <property type="match status" value="1"/>
</dbReference>
<dbReference type="PROSITE" id="PS50878">
    <property type="entry name" value="RT_POL"/>
    <property type="match status" value="1"/>
</dbReference>
<dbReference type="Proteomes" id="UP000324800">
    <property type="component" value="Unassembled WGS sequence"/>
</dbReference>
<gene>
    <name evidence="2" type="ORF">EZS28_024041</name>
</gene>
<accession>A0A5J4VD52</accession>
<keyword evidence="2" id="KW-0695">RNA-directed DNA polymerase</keyword>
<name>A0A5J4VD52_9EUKA</name>
<sequence>MIKEFTIPKELSWIIPCFVIPKPGSNKWRKITDCLILNKFLLSSHFIMEDINTLRELMLKGDQVFKIDLEPAFYHIPVDPQFQPFLRLTHKGKFFKYVAMCFGFKHAPLTFHKVLLPLIRIIREHLGIRVVAYCDDIIFLDKNKEDLVNKQPLILRKLEEFN</sequence>
<dbReference type="PANTHER" id="PTHR33050:SF7">
    <property type="entry name" value="RIBONUCLEASE H"/>
    <property type="match status" value="1"/>
</dbReference>
<comment type="caution">
    <text evidence="2">The sequence shown here is derived from an EMBL/GenBank/DDBJ whole genome shotgun (WGS) entry which is preliminary data.</text>
</comment>
<dbReference type="Gene3D" id="3.10.10.10">
    <property type="entry name" value="HIV Type 1 Reverse Transcriptase, subunit A, domain 1"/>
    <property type="match status" value="1"/>
</dbReference>
<evidence type="ECO:0000313" key="2">
    <source>
        <dbReference type="EMBL" id="KAA6380431.1"/>
    </source>
</evidence>
<keyword evidence="2" id="KW-0548">Nucleotidyltransferase</keyword>
<protein>
    <submittedName>
        <fullName evidence="2">Putative reverse transcriptase</fullName>
    </submittedName>
</protein>
<dbReference type="Gene3D" id="3.30.70.270">
    <property type="match status" value="1"/>
</dbReference>
<dbReference type="InterPro" id="IPR052055">
    <property type="entry name" value="Hepadnavirus_pol/RT"/>
</dbReference>
<evidence type="ECO:0000259" key="1">
    <source>
        <dbReference type="PROSITE" id="PS50878"/>
    </source>
</evidence>
<dbReference type="InterPro" id="IPR000477">
    <property type="entry name" value="RT_dom"/>
</dbReference>
<organism evidence="2 3">
    <name type="scientific">Streblomastix strix</name>
    <dbReference type="NCBI Taxonomy" id="222440"/>
    <lineage>
        <taxon>Eukaryota</taxon>
        <taxon>Metamonada</taxon>
        <taxon>Preaxostyla</taxon>
        <taxon>Oxymonadida</taxon>
        <taxon>Streblomastigidae</taxon>
        <taxon>Streblomastix</taxon>
    </lineage>
</organism>
<dbReference type="OrthoDB" id="3067625at2759"/>
<proteinExistence type="predicted"/>
<dbReference type="InterPro" id="IPR043128">
    <property type="entry name" value="Rev_trsase/Diguanyl_cyclase"/>
</dbReference>
<dbReference type="AlphaFoldDB" id="A0A5J4VD52"/>
<dbReference type="GO" id="GO:0003964">
    <property type="term" value="F:RNA-directed DNA polymerase activity"/>
    <property type="evidence" value="ECO:0007669"/>
    <property type="project" value="UniProtKB-KW"/>
</dbReference>
<evidence type="ECO:0000313" key="3">
    <source>
        <dbReference type="Proteomes" id="UP000324800"/>
    </source>
</evidence>
<keyword evidence="2" id="KW-0808">Transferase</keyword>
<dbReference type="EMBL" id="SNRW01007903">
    <property type="protein sequence ID" value="KAA6380431.1"/>
    <property type="molecule type" value="Genomic_DNA"/>
</dbReference>